<evidence type="ECO:0000256" key="9">
    <source>
        <dbReference type="ARBA" id="ARBA00031636"/>
    </source>
</evidence>
<keyword evidence="4" id="KW-1003">Cell membrane</keyword>
<dbReference type="InterPro" id="IPR048279">
    <property type="entry name" value="MdtK-like"/>
</dbReference>
<evidence type="ECO:0000256" key="7">
    <source>
        <dbReference type="ARBA" id="ARBA00023065"/>
    </source>
</evidence>
<dbReference type="GO" id="GO:0005886">
    <property type="term" value="C:plasma membrane"/>
    <property type="evidence" value="ECO:0007669"/>
    <property type="project" value="UniProtKB-SubCell"/>
</dbReference>
<dbReference type="InterPro" id="IPR050222">
    <property type="entry name" value="MATE_MdtK"/>
</dbReference>
<evidence type="ECO:0000256" key="2">
    <source>
        <dbReference type="ARBA" id="ARBA00022448"/>
    </source>
</evidence>
<gene>
    <name evidence="11" type="ORF">DNX69_20655</name>
</gene>
<dbReference type="GO" id="GO:0015297">
    <property type="term" value="F:antiporter activity"/>
    <property type="evidence" value="ECO:0007669"/>
    <property type="project" value="UniProtKB-KW"/>
</dbReference>
<feature type="transmembrane region" description="Helical" evidence="10">
    <location>
        <begin position="111"/>
        <end position="130"/>
    </location>
</feature>
<dbReference type="AlphaFoldDB" id="A0A323UC81"/>
<feature type="transmembrane region" description="Helical" evidence="10">
    <location>
        <begin position="150"/>
        <end position="167"/>
    </location>
</feature>
<evidence type="ECO:0000256" key="10">
    <source>
        <dbReference type="SAM" id="Phobius"/>
    </source>
</evidence>
<feature type="transmembrane region" description="Helical" evidence="10">
    <location>
        <begin position="64"/>
        <end position="90"/>
    </location>
</feature>
<dbReference type="PANTHER" id="PTHR43298">
    <property type="entry name" value="MULTIDRUG RESISTANCE PROTEIN NORM-RELATED"/>
    <property type="match status" value="1"/>
</dbReference>
<keyword evidence="6 10" id="KW-1133">Transmembrane helix</keyword>
<comment type="caution">
    <text evidence="11">The sequence shown here is derived from an EMBL/GenBank/DDBJ whole genome shotgun (WGS) entry which is preliminary data.</text>
</comment>
<evidence type="ECO:0000256" key="3">
    <source>
        <dbReference type="ARBA" id="ARBA00022449"/>
    </source>
</evidence>
<dbReference type="OrthoDB" id="9780160at2"/>
<proteinExistence type="predicted"/>
<keyword evidence="7" id="KW-0406">Ion transport</keyword>
<evidence type="ECO:0000256" key="8">
    <source>
        <dbReference type="ARBA" id="ARBA00023136"/>
    </source>
</evidence>
<feature type="transmembrane region" description="Helical" evidence="10">
    <location>
        <begin position="375"/>
        <end position="398"/>
    </location>
</feature>
<feature type="transmembrane region" description="Helical" evidence="10">
    <location>
        <begin position="219"/>
        <end position="238"/>
    </location>
</feature>
<dbReference type="EMBL" id="QKQS01000026">
    <property type="protein sequence ID" value="PZA09767.1"/>
    <property type="molecule type" value="Genomic_DNA"/>
</dbReference>
<reference evidence="11 12" key="1">
    <citation type="submission" date="2018-06" db="EMBL/GenBank/DDBJ databases">
        <title>Draft Whole-Genome Sequence of the purple photosynthetic bacterium Rhodospeudomonas palustris XCP.</title>
        <authorList>
            <person name="Rayyan A."/>
            <person name="Meyer T.E."/>
            <person name="Kyndt J.A."/>
        </authorList>
    </citation>
    <scope>NUCLEOTIDE SEQUENCE [LARGE SCALE GENOMIC DNA]</scope>
    <source>
        <strain evidence="11 12">XCP</strain>
    </source>
</reference>
<evidence type="ECO:0000256" key="4">
    <source>
        <dbReference type="ARBA" id="ARBA00022475"/>
    </source>
</evidence>
<dbReference type="GO" id="GO:0006811">
    <property type="term" value="P:monoatomic ion transport"/>
    <property type="evidence" value="ECO:0007669"/>
    <property type="project" value="UniProtKB-KW"/>
</dbReference>
<evidence type="ECO:0000256" key="1">
    <source>
        <dbReference type="ARBA" id="ARBA00004429"/>
    </source>
</evidence>
<dbReference type="PIRSF" id="PIRSF006603">
    <property type="entry name" value="DinF"/>
    <property type="match status" value="1"/>
</dbReference>
<feature type="transmembrane region" description="Helical" evidence="10">
    <location>
        <begin position="179"/>
        <end position="199"/>
    </location>
</feature>
<protein>
    <recommendedName>
        <fullName evidence="9">Multidrug-efflux transporter</fullName>
    </recommendedName>
</protein>
<evidence type="ECO:0000256" key="6">
    <source>
        <dbReference type="ARBA" id="ARBA00022989"/>
    </source>
</evidence>
<dbReference type="CDD" id="cd13131">
    <property type="entry name" value="MATE_NorM_like"/>
    <property type="match status" value="1"/>
</dbReference>
<evidence type="ECO:0000256" key="5">
    <source>
        <dbReference type="ARBA" id="ARBA00022692"/>
    </source>
</evidence>
<keyword evidence="2" id="KW-0813">Transport</keyword>
<feature type="transmembrane region" description="Helical" evidence="10">
    <location>
        <begin position="258"/>
        <end position="286"/>
    </location>
</feature>
<feature type="transmembrane region" description="Helical" evidence="10">
    <location>
        <begin position="292"/>
        <end position="315"/>
    </location>
</feature>
<feature type="transmembrane region" description="Helical" evidence="10">
    <location>
        <begin position="336"/>
        <end position="355"/>
    </location>
</feature>
<dbReference type="PANTHER" id="PTHR43298:SF2">
    <property type="entry name" value="FMN_FAD EXPORTER YEEO-RELATED"/>
    <property type="match status" value="1"/>
</dbReference>
<keyword evidence="8 10" id="KW-0472">Membrane</keyword>
<feature type="transmembrane region" description="Helical" evidence="10">
    <location>
        <begin position="410"/>
        <end position="433"/>
    </location>
</feature>
<dbReference type="RefSeq" id="WP_110787876.1">
    <property type="nucleotide sequence ID" value="NZ_QKQS01000026.1"/>
</dbReference>
<dbReference type="InterPro" id="IPR002528">
    <property type="entry name" value="MATE_fam"/>
</dbReference>
<evidence type="ECO:0000313" key="11">
    <source>
        <dbReference type="EMBL" id="PZA09767.1"/>
    </source>
</evidence>
<comment type="subcellular location">
    <subcellularLocation>
        <location evidence="1">Cell inner membrane</location>
        <topology evidence="1">Multi-pass membrane protein</topology>
    </subcellularLocation>
</comment>
<keyword evidence="5 10" id="KW-0812">Transmembrane</keyword>
<sequence length="474" mass="49830">MVRAMTAPGSNIAAGALAPAKSSAWRTELIETLWLAWPMALTQLGQIAMMTTDLALIGRLGDTAVAAAALAHIVLFSTFTMGLGLVSAVTPLAAQAFGARAPRQVRASLRVGLWAGVIAGVPLTLGQLYGEELLVALGQDATTSRLAGDYLDGLAWSLVPGWLFIALRGFMGAVNRPEPALWIMLTAIPINLGLAYVLIHGSLGLPRLEIFGAGLATTIVSWAMCAAAAVVCVTMRPFRKYQVFGELFRFDGELMRRLLQLGLPISGASVLEYGVFGAAALLMGLFGTTALAAHQIALQVAAIMFMVPMGISVAATVRVGHAVGRGDPPGARRAGFAAIGLGFVFMAAMTLLVALTRHQIPYLFLGESETAAATAALTASLLIVGASFFIADGLQVVANGALRGRNDTKIPLLFAVLGFWLIGFPFCWVLGFHTQLGPFGVWIGLAIGLIVYAALLMWRFHRLTRDSMAAAVAA</sequence>
<keyword evidence="3" id="KW-0050">Antiport</keyword>
<feature type="transmembrane region" description="Helical" evidence="10">
    <location>
        <begin position="439"/>
        <end position="458"/>
    </location>
</feature>
<accession>A0A323UC81</accession>
<evidence type="ECO:0000313" key="12">
    <source>
        <dbReference type="Proteomes" id="UP000248134"/>
    </source>
</evidence>
<dbReference type="Pfam" id="PF01554">
    <property type="entry name" value="MatE"/>
    <property type="match status" value="2"/>
</dbReference>
<dbReference type="Proteomes" id="UP000248134">
    <property type="component" value="Unassembled WGS sequence"/>
</dbReference>
<dbReference type="NCBIfam" id="TIGR00797">
    <property type="entry name" value="matE"/>
    <property type="match status" value="1"/>
</dbReference>
<dbReference type="GO" id="GO:0042910">
    <property type="term" value="F:xenobiotic transmembrane transporter activity"/>
    <property type="evidence" value="ECO:0007669"/>
    <property type="project" value="InterPro"/>
</dbReference>
<name>A0A323UC81_RHOPL</name>
<organism evidence="11 12">
    <name type="scientific">Rhodopseudomonas palustris</name>
    <dbReference type="NCBI Taxonomy" id="1076"/>
    <lineage>
        <taxon>Bacteria</taxon>
        <taxon>Pseudomonadati</taxon>
        <taxon>Pseudomonadota</taxon>
        <taxon>Alphaproteobacteria</taxon>
        <taxon>Hyphomicrobiales</taxon>
        <taxon>Nitrobacteraceae</taxon>
        <taxon>Rhodopseudomonas</taxon>
    </lineage>
</organism>